<feature type="domain" description="Disease resistance protein winged helix" evidence="4">
    <location>
        <begin position="47"/>
        <end position="113"/>
    </location>
</feature>
<reference evidence="5" key="1">
    <citation type="submission" date="2019-03" db="EMBL/GenBank/DDBJ databases">
        <authorList>
            <person name="Mank J."/>
            <person name="Almeida P."/>
        </authorList>
    </citation>
    <scope>NUCLEOTIDE SEQUENCE</scope>
    <source>
        <strain evidence="5">78183</strain>
    </source>
</reference>
<protein>
    <recommendedName>
        <fullName evidence="4">Disease resistance protein winged helix domain-containing protein</fullName>
    </recommendedName>
</protein>
<dbReference type="EMBL" id="CAADRP010000791">
    <property type="protein sequence ID" value="VFU32473.1"/>
    <property type="molecule type" value="Genomic_DNA"/>
</dbReference>
<dbReference type="InterPro" id="IPR050905">
    <property type="entry name" value="Plant_NBS-LRR"/>
</dbReference>
<dbReference type="AlphaFoldDB" id="A0A6N2KWX1"/>
<dbReference type="SUPFAM" id="SSF52058">
    <property type="entry name" value="L domain-like"/>
    <property type="match status" value="1"/>
</dbReference>
<dbReference type="Pfam" id="PF23559">
    <property type="entry name" value="WHD_DRP"/>
    <property type="match status" value="1"/>
</dbReference>
<dbReference type="PANTHER" id="PTHR33463">
    <property type="entry name" value="NB-ARC DOMAIN-CONTAINING PROTEIN-RELATED"/>
    <property type="match status" value="1"/>
</dbReference>
<keyword evidence="2" id="KW-0677">Repeat</keyword>
<dbReference type="GO" id="GO:0006952">
    <property type="term" value="P:defense response"/>
    <property type="evidence" value="ECO:0007669"/>
    <property type="project" value="UniProtKB-KW"/>
</dbReference>
<evidence type="ECO:0000313" key="5">
    <source>
        <dbReference type="EMBL" id="VFU32473.1"/>
    </source>
</evidence>
<dbReference type="InterPro" id="IPR058922">
    <property type="entry name" value="WHD_DRP"/>
</dbReference>
<gene>
    <name evidence="5" type="ORF">SVIM_LOCUS142376</name>
</gene>
<proteinExistence type="predicted"/>
<dbReference type="InterPro" id="IPR032675">
    <property type="entry name" value="LRR_dom_sf"/>
</dbReference>
<dbReference type="InterPro" id="IPR036388">
    <property type="entry name" value="WH-like_DNA-bd_sf"/>
</dbReference>
<organism evidence="5">
    <name type="scientific">Salix viminalis</name>
    <name type="common">Common osier</name>
    <name type="synonym">Basket willow</name>
    <dbReference type="NCBI Taxonomy" id="40686"/>
    <lineage>
        <taxon>Eukaryota</taxon>
        <taxon>Viridiplantae</taxon>
        <taxon>Streptophyta</taxon>
        <taxon>Embryophyta</taxon>
        <taxon>Tracheophyta</taxon>
        <taxon>Spermatophyta</taxon>
        <taxon>Magnoliopsida</taxon>
        <taxon>eudicotyledons</taxon>
        <taxon>Gunneridae</taxon>
        <taxon>Pentapetalae</taxon>
        <taxon>rosids</taxon>
        <taxon>fabids</taxon>
        <taxon>Malpighiales</taxon>
        <taxon>Salicaceae</taxon>
        <taxon>Saliceae</taxon>
        <taxon>Salix</taxon>
    </lineage>
</organism>
<dbReference type="PANTHER" id="PTHR33463:SF187">
    <property type="entry name" value="AND NB-ARC DOMAIN DISEASE RESISTANCE PROTEIN, PUTATIVE-RELATED"/>
    <property type="match status" value="1"/>
</dbReference>
<keyword evidence="3" id="KW-0611">Plant defense</keyword>
<name>A0A6N2KWX1_SALVM</name>
<evidence type="ECO:0000256" key="2">
    <source>
        <dbReference type="ARBA" id="ARBA00022737"/>
    </source>
</evidence>
<dbReference type="Gene3D" id="3.80.10.10">
    <property type="entry name" value="Ribonuclease Inhibitor"/>
    <property type="match status" value="1"/>
</dbReference>
<sequence length="396" mass="45998">MERCLEDLRQSKVPQDKVEEEVFRILRFSYTHLHDRALRDCFLYCGLFPEDFEIPRENLIDYLIDEGVVKQQKSREAEINKGHTMLDRLEKSAIGRLRGGNYVKMHDLIRDMAIQILEENSQAIVKAGAQLKELPDAHEWSEKLKSVSLMHNHIEEIHFGHSPRCPNLSTLLLCDNRQLGFIADLFFKQLHRLKVLDLSRTYIEYLPDSVSDLEGLTSLLLKDCQRLSSVPSLKKLRALKRLDISVFILEERPYDHYRMKEIYAPITVEGKEVGCLRKLESLECHFEDQSNYLEYLKSRDATQSLRTYKIVVGQLREDHDKRLRHTGGGTKMVGLGNLNINRDGDFLYRLSSCNSIENLVHLALSTAQPFRLIMVEDCEKMEEIIGEQDQMKKGYG</sequence>
<evidence type="ECO:0000256" key="1">
    <source>
        <dbReference type="ARBA" id="ARBA00022614"/>
    </source>
</evidence>
<evidence type="ECO:0000256" key="3">
    <source>
        <dbReference type="ARBA" id="ARBA00022821"/>
    </source>
</evidence>
<dbReference type="Gene3D" id="1.10.10.10">
    <property type="entry name" value="Winged helix-like DNA-binding domain superfamily/Winged helix DNA-binding domain"/>
    <property type="match status" value="1"/>
</dbReference>
<dbReference type="InterPro" id="IPR001611">
    <property type="entry name" value="Leu-rich_rpt"/>
</dbReference>
<dbReference type="Pfam" id="PF13855">
    <property type="entry name" value="LRR_8"/>
    <property type="match status" value="1"/>
</dbReference>
<keyword evidence="1" id="KW-0433">Leucine-rich repeat</keyword>
<evidence type="ECO:0000259" key="4">
    <source>
        <dbReference type="Pfam" id="PF23559"/>
    </source>
</evidence>
<accession>A0A6N2KWX1</accession>
<dbReference type="FunFam" id="1.10.10.10:FF:000322">
    <property type="entry name" value="Probable disease resistance protein At1g63360"/>
    <property type="match status" value="1"/>
</dbReference>